<evidence type="ECO:0000313" key="3">
    <source>
        <dbReference type="Proteomes" id="UP001168821"/>
    </source>
</evidence>
<gene>
    <name evidence="2" type="ORF">Zmor_000517</name>
</gene>
<sequence>MLLLEPGGTKPYPEAPTTTPLVSPLSGGAGGNTTGPGFCLGSLVACKGESKPPPKPRKEESKPSKNWPRTTTRQQTVRNTMAWKKRIWRKNCGYLGDRPPTEKMNDGLTRNLESRRSGVLFSLTKWLRKLAFA</sequence>
<feature type="region of interest" description="Disordered" evidence="1">
    <location>
        <begin position="1"/>
        <end position="34"/>
    </location>
</feature>
<evidence type="ECO:0000313" key="2">
    <source>
        <dbReference type="EMBL" id="KAJ3664992.1"/>
    </source>
</evidence>
<feature type="region of interest" description="Disordered" evidence="1">
    <location>
        <begin position="47"/>
        <end position="76"/>
    </location>
</feature>
<proteinExistence type="predicted"/>
<evidence type="ECO:0000256" key="1">
    <source>
        <dbReference type="SAM" id="MobiDB-lite"/>
    </source>
</evidence>
<accession>A0AA38J4V6</accession>
<dbReference type="EMBL" id="JALNTZ010000001">
    <property type="protein sequence ID" value="KAJ3664992.1"/>
    <property type="molecule type" value="Genomic_DNA"/>
</dbReference>
<keyword evidence="3" id="KW-1185">Reference proteome</keyword>
<reference evidence="2" key="1">
    <citation type="journal article" date="2023" name="G3 (Bethesda)">
        <title>Whole genome assemblies of Zophobas morio and Tenebrio molitor.</title>
        <authorList>
            <person name="Kaur S."/>
            <person name="Stinson S.A."/>
            <person name="diCenzo G.C."/>
        </authorList>
    </citation>
    <scope>NUCLEOTIDE SEQUENCE</scope>
    <source>
        <strain evidence="2">QUZm001</strain>
    </source>
</reference>
<comment type="caution">
    <text evidence="2">The sequence shown here is derived from an EMBL/GenBank/DDBJ whole genome shotgun (WGS) entry which is preliminary data.</text>
</comment>
<feature type="compositionally biased region" description="Basic and acidic residues" evidence="1">
    <location>
        <begin position="48"/>
        <end position="63"/>
    </location>
</feature>
<protein>
    <submittedName>
        <fullName evidence="2">Uncharacterized protein</fullName>
    </submittedName>
</protein>
<organism evidence="2 3">
    <name type="scientific">Zophobas morio</name>
    <dbReference type="NCBI Taxonomy" id="2755281"/>
    <lineage>
        <taxon>Eukaryota</taxon>
        <taxon>Metazoa</taxon>
        <taxon>Ecdysozoa</taxon>
        <taxon>Arthropoda</taxon>
        <taxon>Hexapoda</taxon>
        <taxon>Insecta</taxon>
        <taxon>Pterygota</taxon>
        <taxon>Neoptera</taxon>
        <taxon>Endopterygota</taxon>
        <taxon>Coleoptera</taxon>
        <taxon>Polyphaga</taxon>
        <taxon>Cucujiformia</taxon>
        <taxon>Tenebrionidae</taxon>
        <taxon>Zophobas</taxon>
    </lineage>
</organism>
<dbReference type="AlphaFoldDB" id="A0AA38J4V6"/>
<name>A0AA38J4V6_9CUCU</name>
<dbReference type="Proteomes" id="UP001168821">
    <property type="component" value="Unassembled WGS sequence"/>
</dbReference>